<evidence type="ECO:0000256" key="2">
    <source>
        <dbReference type="SAM" id="Phobius"/>
    </source>
</evidence>
<dbReference type="Proteomes" id="UP001501475">
    <property type="component" value="Unassembled WGS sequence"/>
</dbReference>
<dbReference type="PANTHER" id="PTHR33392:SF6">
    <property type="entry name" value="POLYISOPRENYL-TEICHOIC ACID--PEPTIDOGLYCAN TEICHOIC ACID TRANSFERASE TAGU"/>
    <property type="match status" value="1"/>
</dbReference>
<dbReference type="EMBL" id="BAAAPN010000107">
    <property type="protein sequence ID" value="GAA1777876.1"/>
    <property type="molecule type" value="Genomic_DNA"/>
</dbReference>
<sequence>MTQVPVAPDDARRAIRWRQRRRFVLLITLPGLIVGGASVAGAYGAGLLTRKPAIACVSAVVPAPARDSFDILVTNSNETAGQGGKVAKALTKRGFVVKDVSNAPDGVYIKRAAMIYHGPKGLDQALLVAAQIPGARTWNDGRGGSTVEVVIGYGFTGLKPVPPPPAPLPSEITVNVYNTTWRAGLAATVADDLASRGFHLGTVGNDPLRSFLPDDIAVIRFGPDGADAAATVQQNLPGARMQQDAREGSGVDLVIGNGFTSLLEKSQVPRPPKRVAPPAETVARPCAAG</sequence>
<feature type="domain" description="LytR/CpsA/Psr regulator C-terminal" evidence="3">
    <location>
        <begin position="71"/>
        <end position="155"/>
    </location>
</feature>
<feature type="domain" description="LytR/CpsA/Psr regulator C-terminal" evidence="3">
    <location>
        <begin position="171"/>
        <end position="259"/>
    </location>
</feature>
<comment type="caution">
    <text evidence="4">The sequence shown here is derived from an EMBL/GenBank/DDBJ whole genome shotgun (WGS) entry which is preliminary data.</text>
</comment>
<keyword evidence="5" id="KW-1185">Reference proteome</keyword>
<organism evidence="4 5">
    <name type="scientific">Nostocoides vanveenii</name>
    <dbReference type="NCBI Taxonomy" id="330835"/>
    <lineage>
        <taxon>Bacteria</taxon>
        <taxon>Bacillati</taxon>
        <taxon>Actinomycetota</taxon>
        <taxon>Actinomycetes</taxon>
        <taxon>Micrococcales</taxon>
        <taxon>Intrasporangiaceae</taxon>
        <taxon>Nostocoides</taxon>
    </lineage>
</organism>
<evidence type="ECO:0000313" key="5">
    <source>
        <dbReference type="Proteomes" id="UP001501475"/>
    </source>
</evidence>
<feature type="transmembrane region" description="Helical" evidence="2">
    <location>
        <begin position="23"/>
        <end position="48"/>
    </location>
</feature>
<reference evidence="5" key="1">
    <citation type="journal article" date="2019" name="Int. J. Syst. Evol. Microbiol.">
        <title>The Global Catalogue of Microorganisms (GCM) 10K type strain sequencing project: providing services to taxonomists for standard genome sequencing and annotation.</title>
        <authorList>
            <consortium name="The Broad Institute Genomics Platform"/>
            <consortium name="The Broad Institute Genome Sequencing Center for Infectious Disease"/>
            <person name="Wu L."/>
            <person name="Ma J."/>
        </authorList>
    </citation>
    <scope>NUCLEOTIDE SEQUENCE [LARGE SCALE GENOMIC DNA]</scope>
    <source>
        <strain evidence="5">JCM 15591</strain>
    </source>
</reference>
<gene>
    <name evidence="4" type="ORF">GCM10009810_38580</name>
</gene>
<dbReference type="Gene3D" id="3.30.70.2390">
    <property type="match status" value="2"/>
</dbReference>
<dbReference type="PANTHER" id="PTHR33392">
    <property type="entry name" value="POLYISOPRENYL-TEICHOIC ACID--PEPTIDOGLYCAN TEICHOIC ACID TRANSFERASE TAGU"/>
    <property type="match status" value="1"/>
</dbReference>
<dbReference type="Pfam" id="PF13399">
    <property type="entry name" value="LytR_C"/>
    <property type="match status" value="2"/>
</dbReference>
<keyword evidence="2" id="KW-0472">Membrane</keyword>
<dbReference type="InterPro" id="IPR027381">
    <property type="entry name" value="LytR/CpsA/Psr_C"/>
</dbReference>
<dbReference type="InterPro" id="IPR050922">
    <property type="entry name" value="LytR/CpsA/Psr_CW_biosynth"/>
</dbReference>
<evidence type="ECO:0000313" key="4">
    <source>
        <dbReference type="EMBL" id="GAA1777876.1"/>
    </source>
</evidence>
<feature type="region of interest" description="Disordered" evidence="1">
    <location>
        <begin position="269"/>
        <end position="289"/>
    </location>
</feature>
<proteinExistence type="predicted"/>
<keyword evidence="2" id="KW-0812">Transmembrane</keyword>
<name>A0ABP4XCY2_9MICO</name>
<evidence type="ECO:0000259" key="3">
    <source>
        <dbReference type="Pfam" id="PF13399"/>
    </source>
</evidence>
<evidence type="ECO:0000256" key="1">
    <source>
        <dbReference type="SAM" id="MobiDB-lite"/>
    </source>
</evidence>
<dbReference type="RefSeq" id="WP_344069609.1">
    <property type="nucleotide sequence ID" value="NZ_BAAAPN010000107.1"/>
</dbReference>
<accession>A0ABP4XCY2</accession>
<keyword evidence="2" id="KW-1133">Transmembrane helix</keyword>
<protein>
    <recommendedName>
        <fullName evidence="3">LytR/CpsA/Psr regulator C-terminal domain-containing protein</fullName>
    </recommendedName>
</protein>